<evidence type="ECO:0000259" key="2">
    <source>
        <dbReference type="Pfam" id="PF03372"/>
    </source>
</evidence>
<keyword evidence="1" id="KW-0472">Membrane</keyword>
<gene>
    <name evidence="3" type="ORF">HGA13_05155</name>
</gene>
<dbReference type="GO" id="GO:0004519">
    <property type="term" value="F:endonuclease activity"/>
    <property type="evidence" value="ECO:0007669"/>
    <property type="project" value="UniProtKB-KW"/>
</dbReference>
<dbReference type="Proteomes" id="UP000565715">
    <property type="component" value="Unassembled WGS sequence"/>
</dbReference>
<name>A0A846XEV8_9NOCA</name>
<dbReference type="Gene3D" id="3.60.10.10">
    <property type="entry name" value="Endonuclease/exonuclease/phosphatase"/>
    <property type="match status" value="1"/>
</dbReference>
<organism evidence="3 4">
    <name type="scientific">Nocardia speluncae</name>
    <dbReference type="NCBI Taxonomy" id="419477"/>
    <lineage>
        <taxon>Bacteria</taxon>
        <taxon>Bacillati</taxon>
        <taxon>Actinomycetota</taxon>
        <taxon>Actinomycetes</taxon>
        <taxon>Mycobacteriales</taxon>
        <taxon>Nocardiaceae</taxon>
        <taxon>Nocardia</taxon>
    </lineage>
</organism>
<dbReference type="EMBL" id="JAAXOO010000001">
    <property type="protein sequence ID" value="NKY32464.1"/>
    <property type="molecule type" value="Genomic_DNA"/>
</dbReference>
<dbReference type="RefSeq" id="WP_068036764.1">
    <property type="nucleotide sequence ID" value="NZ_JAAXOO010000001.1"/>
</dbReference>
<feature type="transmembrane region" description="Helical" evidence="1">
    <location>
        <begin position="9"/>
        <end position="31"/>
    </location>
</feature>
<keyword evidence="1" id="KW-1133">Transmembrane helix</keyword>
<dbReference type="InterPro" id="IPR036691">
    <property type="entry name" value="Endo/exonu/phosph_ase_sf"/>
</dbReference>
<dbReference type="Pfam" id="PF03372">
    <property type="entry name" value="Exo_endo_phos"/>
    <property type="match status" value="1"/>
</dbReference>
<keyword evidence="4" id="KW-1185">Reference proteome</keyword>
<keyword evidence="3" id="KW-0255">Endonuclease</keyword>
<keyword evidence="1" id="KW-0812">Transmembrane</keyword>
<evidence type="ECO:0000313" key="4">
    <source>
        <dbReference type="Proteomes" id="UP000565715"/>
    </source>
</evidence>
<comment type="caution">
    <text evidence="3">The sequence shown here is derived from an EMBL/GenBank/DDBJ whole genome shotgun (WGS) entry which is preliminary data.</text>
</comment>
<dbReference type="AlphaFoldDB" id="A0A846XEV8"/>
<feature type="transmembrane region" description="Helical" evidence="1">
    <location>
        <begin position="37"/>
        <end position="60"/>
    </location>
</feature>
<keyword evidence="3" id="KW-0378">Hydrolase</keyword>
<reference evidence="3 4" key="1">
    <citation type="submission" date="2020-04" db="EMBL/GenBank/DDBJ databases">
        <title>MicrobeNet Type strains.</title>
        <authorList>
            <person name="Nicholson A.C."/>
        </authorList>
    </citation>
    <scope>NUCLEOTIDE SEQUENCE [LARGE SCALE GENOMIC DNA]</scope>
    <source>
        <strain evidence="3 4">DSM 45078</strain>
    </source>
</reference>
<evidence type="ECO:0000256" key="1">
    <source>
        <dbReference type="SAM" id="Phobius"/>
    </source>
</evidence>
<dbReference type="SUPFAM" id="SSF56219">
    <property type="entry name" value="DNase I-like"/>
    <property type="match status" value="1"/>
</dbReference>
<dbReference type="InterPro" id="IPR005135">
    <property type="entry name" value="Endo/exonuclease/phosphatase"/>
</dbReference>
<keyword evidence="3" id="KW-0269">Exonuclease</keyword>
<dbReference type="GO" id="GO:0004527">
    <property type="term" value="F:exonuclease activity"/>
    <property type="evidence" value="ECO:0007669"/>
    <property type="project" value="UniProtKB-KW"/>
</dbReference>
<feature type="domain" description="Endonuclease/exonuclease/phosphatase" evidence="2">
    <location>
        <begin position="101"/>
        <end position="304"/>
    </location>
</feature>
<evidence type="ECO:0000313" key="3">
    <source>
        <dbReference type="EMBL" id="NKY32464.1"/>
    </source>
</evidence>
<accession>A0A846XEV8</accession>
<proteinExistence type="predicted"/>
<sequence length="315" mass="33290">MTHGVFRRVLLAAGWCALFAALAGIALYLGGWQRRELILLASGATYLMLGALAALLLFLFARGWRSAVAAGIVLTGVLWTQVPLYVPDSNAATGTELTVLQTNLLFGGADTGAVVAAVREQQVDILTVDELTPDSVSMLTVSGIDAVLPYHYLDPGLGGGGTGIYSRFPLSDTVRHQEFVMANLSATFTHPAIGPVAVFAFHPLPPNIDHRVWHKELAAVATILESTGGPAVVGADFNATSDHAAFRKLVSGRFEAAAEQAGAGRMLTYPNDRSWGPVIGIDHILVADGTTDNIETLTIPGSDHRAVLARLRLSS</sequence>
<keyword evidence="3" id="KW-0540">Nuclease</keyword>
<protein>
    <submittedName>
        <fullName evidence="3">Endonuclease/exonuclease/phosphatase family protein</fullName>
    </submittedName>
</protein>